<protein>
    <submittedName>
        <fullName evidence="1">Uncharacterized protein</fullName>
    </submittedName>
</protein>
<reference evidence="2" key="1">
    <citation type="journal article" date="2022" name="Mol. Ecol. Resour.">
        <title>The genomes of chicory, endive, great burdock and yacon provide insights into Asteraceae palaeo-polyploidization history and plant inulin production.</title>
        <authorList>
            <person name="Fan W."/>
            <person name="Wang S."/>
            <person name="Wang H."/>
            <person name="Wang A."/>
            <person name="Jiang F."/>
            <person name="Liu H."/>
            <person name="Zhao H."/>
            <person name="Xu D."/>
            <person name="Zhang Y."/>
        </authorList>
    </citation>
    <scope>NUCLEOTIDE SEQUENCE [LARGE SCALE GENOMIC DNA]</scope>
    <source>
        <strain evidence="2">cv. Punajuju</strain>
    </source>
</reference>
<evidence type="ECO:0000313" key="1">
    <source>
        <dbReference type="EMBL" id="KAI3789786.1"/>
    </source>
</evidence>
<accession>A0ACB9H2Q6</accession>
<proteinExistence type="predicted"/>
<evidence type="ECO:0000313" key="2">
    <source>
        <dbReference type="Proteomes" id="UP001055811"/>
    </source>
</evidence>
<name>A0ACB9H2Q6_CICIN</name>
<organism evidence="1 2">
    <name type="scientific">Cichorium intybus</name>
    <name type="common">Chicory</name>
    <dbReference type="NCBI Taxonomy" id="13427"/>
    <lineage>
        <taxon>Eukaryota</taxon>
        <taxon>Viridiplantae</taxon>
        <taxon>Streptophyta</taxon>
        <taxon>Embryophyta</taxon>
        <taxon>Tracheophyta</taxon>
        <taxon>Spermatophyta</taxon>
        <taxon>Magnoliopsida</taxon>
        <taxon>eudicotyledons</taxon>
        <taxon>Gunneridae</taxon>
        <taxon>Pentapetalae</taxon>
        <taxon>asterids</taxon>
        <taxon>campanulids</taxon>
        <taxon>Asterales</taxon>
        <taxon>Asteraceae</taxon>
        <taxon>Cichorioideae</taxon>
        <taxon>Cichorieae</taxon>
        <taxon>Cichoriinae</taxon>
        <taxon>Cichorium</taxon>
    </lineage>
</organism>
<gene>
    <name evidence="1" type="ORF">L2E82_02590</name>
</gene>
<keyword evidence="2" id="KW-1185">Reference proteome</keyword>
<dbReference type="Proteomes" id="UP001055811">
    <property type="component" value="Linkage Group LG01"/>
</dbReference>
<comment type="caution">
    <text evidence="1">The sequence shown here is derived from an EMBL/GenBank/DDBJ whole genome shotgun (WGS) entry which is preliminary data.</text>
</comment>
<dbReference type="EMBL" id="CM042009">
    <property type="protein sequence ID" value="KAI3789786.1"/>
    <property type="molecule type" value="Genomic_DNA"/>
</dbReference>
<sequence length="67" mass="7732">MNPRYHDRKVGPSFTADNPIFLCLNAASKHSKFSKHSHTHLSLLTTTLFPKIFIQKPKVHKELESFL</sequence>
<reference evidence="1 2" key="2">
    <citation type="journal article" date="2022" name="Mol. Ecol. Resour.">
        <title>The genomes of chicory, endive, great burdock and yacon provide insights into Asteraceae paleo-polyploidization history and plant inulin production.</title>
        <authorList>
            <person name="Fan W."/>
            <person name="Wang S."/>
            <person name="Wang H."/>
            <person name="Wang A."/>
            <person name="Jiang F."/>
            <person name="Liu H."/>
            <person name="Zhao H."/>
            <person name="Xu D."/>
            <person name="Zhang Y."/>
        </authorList>
    </citation>
    <scope>NUCLEOTIDE SEQUENCE [LARGE SCALE GENOMIC DNA]</scope>
    <source>
        <strain evidence="2">cv. Punajuju</strain>
        <tissue evidence="1">Leaves</tissue>
    </source>
</reference>